<comment type="similarity">
    <text evidence="3 7">Belongs to the IspD/TarI cytidylyltransferase family. IspD subfamily.</text>
</comment>
<evidence type="ECO:0000256" key="1">
    <source>
        <dbReference type="ARBA" id="ARBA00001282"/>
    </source>
</evidence>
<keyword evidence="4 7" id="KW-0808">Transferase</keyword>
<evidence type="ECO:0000256" key="4">
    <source>
        <dbReference type="ARBA" id="ARBA00022679"/>
    </source>
</evidence>
<dbReference type="NCBIfam" id="TIGR00453">
    <property type="entry name" value="ispD"/>
    <property type="match status" value="1"/>
</dbReference>
<dbReference type="InterPro" id="IPR034683">
    <property type="entry name" value="IspD/TarI"/>
</dbReference>
<keyword evidence="6 7" id="KW-0414">Isoprene biosynthesis</keyword>
<dbReference type="CDD" id="cd02516">
    <property type="entry name" value="CDP-ME_synthetase"/>
    <property type="match status" value="1"/>
</dbReference>
<name>A0ABQ5VQN1_9RHOB</name>
<dbReference type="InterPro" id="IPR018294">
    <property type="entry name" value="ISPD_synthase_CS"/>
</dbReference>
<dbReference type="Gene3D" id="3.90.550.10">
    <property type="entry name" value="Spore Coat Polysaccharide Biosynthesis Protein SpsA, Chain A"/>
    <property type="match status" value="1"/>
</dbReference>
<dbReference type="InterPro" id="IPR050088">
    <property type="entry name" value="IspD/TarI_cytidylyltransf_bact"/>
</dbReference>
<comment type="function">
    <text evidence="7">Catalyzes the formation of 4-diphosphocytidyl-2-C-methyl-D-erythritol from CTP and 2-C-methyl-D-erythritol 4-phosphate (MEP).</text>
</comment>
<feature type="site" description="Transition state stabilizer" evidence="7">
    <location>
        <position position="31"/>
    </location>
</feature>
<evidence type="ECO:0000313" key="9">
    <source>
        <dbReference type="Proteomes" id="UP001161388"/>
    </source>
</evidence>
<dbReference type="HAMAP" id="MF_00108">
    <property type="entry name" value="IspD"/>
    <property type="match status" value="1"/>
</dbReference>
<dbReference type="EC" id="2.7.7.60" evidence="7"/>
<evidence type="ECO:0000313" key="8">
    <source>
        <dbReference type="EMBL" id="GLQ29460.1"/>
    </source>
</evidence>
<evidence type="ECO:0000256" key="6">
    <source>
        <dbReference type="ARBA" id="ARBA00023229"/>
    </source>
</evidence>
<dbReference type="Pfam" id="PF01128">
    <property type="entry name" value="IspD"/>
    <property type="match status" value="1"/>
</dbReference>
<protein>
    <recommendedName>
        <fullName evidence="7">2-C-methyl-D-erythritol 4-phosphate cytidylyltransferase</fullName>
        <ecNumber evidence="7">2.7.7.60</ecNumber>
    </recommendedName>
    <alternativeName>
        <fullName evidence="7">4-diphosphocytidyl-2C-methyl-D-erythritol synthase</fullName>
    </alternativeName>
    <alternativeName>
        <fullName evidence="7">MEP cytidylyltransferase</fullName>
        <shortName evidence="7">MCT</shortName>
    </alternativeName>
</protein>
<evidence type="ECO:0000256" key="2">
    <source>
        <dbReference type="ARBA" id="ARBA00004787"/>
    </source>
</evidence>
<sequence>MSDSPAHTDRKTAILIVAAGRGRRFGADTPKQYLPVAGICALRRCLDMFLDLSEVAHVQTVIHPDDRMLYAQALRGVTDSRLLPAAFGGETRVQSVMNGLQALAGHTPDYVLVHDAARAFVTPRIVREVIGALATSDAAFAALPVVDALWRAEGGVAKTPVARDGLWRAQTPQGFHFEVLQQAHLAYYGDAADDVEIVRAMGTEVGIVRGDTANFKITTPDDLLRAEQFVSGRDTDRADR</sequence>
<evidence type="ECO:0000256" key="3">
    <source>
        <dbReference type="ARBA" id="ARBA00009789"/>
    </source>
</evidence>
<comment type="pathway">
    <text evidence="2 7">Isoprenoid biosynthesis; isopentenyl diphosphate biosynthesis via DXP pathway; isopentenyl diphosphate from 1-deoxy-D-xylulose 5-phosphate: step 2/6.</text>
</comment>
<evidence type="ECO:0000256" key="7">
    <source>
        <dbReference type="HAMAP-Rule" id="MF_00108"/>
    </source>
</evidence>
<dbReference type="EMBL" id="BSNL01000025">
    <property type="protein sequence ID" value="GLQ29460.1"/>
    <property type="molecule type" value="Genomic_DNA"/>
</dbReference>
<reference evidence="8" key="2">
    <citation type="submission" date="2023-01" db="EMBL/GenBank/DDBJ databases">
        <title>Draft genome sequence of Sulfitobacter pacificus strain NBRC 109915.</title>
        <authorList>
            <person name="Sun Q."/>
            <person name="Mori K."/>
        </authorList>
    </citation>
    <scope>NUCLEOTIDE SEQUENCE</scope>
    <source>
        <strain evidence="8">NBRC 109915</strain>
    </source>
</reference>
<dbReference type="GO" id="GO:0016779">
    <property type="term" value="F:nucleotidyltransferase activity"/>
    <property type="evidence" value="ECO:0007669"/>
    <property type="project" value="UniProtKB-KW"/>
</dbReference>
<dbReference type="PANTHER" id="PTHR32125:SF4">
    <property type="entry name" value="2-C-METHYL-D-ERYTHRITOL 4-PHOSPHATE CYTIDYLYLTRANSFERASE, CHLOROPLASTIC"/>
    <property type="match status" value="1"/>
</dbReference>
<dbReference type="RefSeq" id="WP_284376892.1">
    <property type="nucleotide sequence ID" value="NZ_BSNL01000025.1"/>
</dbReference>
<dbReference type="PANTHER" id="PTHR32125">
    <property type="entry name" value="2-C-METHYL-D-ERYTHRITOL 4-PHOSPHATE CYTIDYLYLTRANSFERASE, CHLOROPLASTIC"/>
    <property type="match status" value="1"/>
</dbReference>
<dbReference type="PROSITE" id="PS01295">
    <property type="entry name" value="ISPD"/>
    <property type="match status" value="1"/>
</dbReference>
<dbReference type="Proteomes" id="UP001161388">
    <property type="component" value="Unassembled WGS sequence"/>
</dbReference>
<accession>A0ABQ5VQN1</accession>
<dbReference type="InterPro" id="IPR029044">
    <property type="entry name" value="Nucleotide-diphossugar_trans"/>
</dbReference>
<keyword evidence="5 7" id="KW-0548">Nucleotidyltransferase</keyword>
<comment type="catalytic activity">
    <reaction evidence="1 7">
        <text>2-C-methyl-D-erythritol 4-phosphate + CTP + H(+) = 4-CDP-2-C-methyl-D-erythritol + diphosphate</text>
        <dbReference type="Rhea" id="RHEA:13429"/>
        <dbReference type="ChEBI" id="CHEBI:15378"/>
        <dbReference type="ChEBI" id="CHEBI:33019"/>
        <dbReference type="ChEBI" id="CHEBI:37563"/>
        <dbReference type="ChEBI" id="CHEBI:57823"/>
        <dbReference type="ChEBI" id="CHEBI:58262"/>
        <dbReference type="EC" id="2.7.7.60"/>
    </reaction>
</comment>
<keyword evidence="9" id="KW-1185">Reference proteome</keyword>
<feature type="site" description="Transition state stabilizer" evidence="7">
    <location>
        <position position="24"/>
    </location>
</feature>
<gene>
    <name evidence="7 8" type="primary">ispD</name>
    <name evidence="8" type="ORF">GCM10007927_42640</name>
</gene>
<evidence type="ECO:0000256" key="5">
    <source>
        <dbReference type="ARBA" id="ARBA00022695"/>
    </source>
</evidence>
<feature type="site" description="Positions MEP for the nucleophilic attack" evidence="7">
    <location>
        <position position="163"/>
    </location>
</feature>
<comment type="caution">
    <text evidence="8">The sequence shown here is derived from an EMBL/GenBank/DDBJ whole genome shotgun (WGS) entry which is preliminary data.</text>
</comment>
<dbReference type="SUPFAM" id="SSF53448">
    <property type="entry name" value="Nucleotide-diphospho-sugar transferases"/>
    <property type="match status" value="1"/>
</dbReference>
<feature type="site" description="Positions MEP for the nucleophilic attack" evidence="7">
    <location>
        <position position="216"/>
    </location>
</feature>
<organism evidence="8 9">
    <name type="scientific">Sulfitobacter pacificus</name>
    <dbReference type="NCBI Taxonomy" id="1499314"/>
    <lineage>
        <taxon>Bacteria</taxon>
        <taxon>Pseudomonadati</taxon>
        <taxon>Pseudomonadota</taxon>
        <taxon>Alphaproteobacteria</taxon>
        <taxon>Rhodobacterales</taxon>
        <taxon>Roseobacteraceae</taxon>
        <taxon>Sulfitobacter</taxon>
    </lineage>
</organism>
<proteinExistence type="inferred from homology"/>
<dbReference type="InterPro" id="IPR001228">
    <property type="entry name" value="IspD"/>
</dbReference>
<reference evidence="8" key="1">
    <citation type="journal article" date="2014" name="Int. J. Syst. Evol. Microbiol.">
        <title>Complete genome of a new Firmicutes species belonging to the dominant human colonic microbiota ('Ruminococcus bicirculans') reveals two chromosomes and a selective capacity to utilize plant glucans.</title>
        <authorList>
            <consortium name="NISC Comparative Sequencing Program"/>
            <person name="Wegmann U."/>
            <person name="Louis P."/>
            <person name="Goesmann A."/>
            <person name="Henrissat B."/>
            <person name="Duncan S.H."/>
            <person name="Flint H.J."/>
        </authorList>
    </citation>
    <scope>NUCLEOTIDE SEQUENCE</scope>
    <source>
        <strain evidence="8">NBRC 109915</strain>
    </source>
</reference>